<evidence type="ECO:0000313" key="6">
    <source>
        <dbReference type="Proteomes" id="UP001373714"/>
    </source>
</evidence>
<feature type="transmembrane region" description="Helical" evidence="1">
    <location>
        <begin position="343"/>
        <end position="363"/>
    </location>
</feature>
<feature type="transmembrane region" description="Helical" evidence="1">
    <location>
        <begin position="79"/>
        <end position="96"/>
    </location>
</feature>
<dbReference type="Pfam" id="PF10348">
    <property type="entry name" value="DUF2427"/>
    <property type="match status" value="1"/>
</dbReference>
<dbReference type="EMBL" id="JAVHNS010000002">
    <property type="protein sequence ID" value="KAK6362160.1"/>
    <property type="molecule type" value="Genomic_DNA"/>
</dbReference>
<feature type="transmembrane region" description="Helical" evidence="1">
    <location>
        <begin position="282"/>
        <end position="299"/>
    </location>
</feature>
<keyword evidence="1" id="KW-0472">Membrane</keyword>
<name>A0AAV9VJL4_9PEZI</name>
<evidence type="ECO:0000259" key="4">
    <source>
        <dbReference type="Pfam" id="PF10355"/>
    </source>
</evidence>
<keyword evidence="1" id="KW-0812">Transmembrane</keyword>
<feature type="signal peptide" evidence="2">
    <location>
        <begin position="1"/>
        <end position="25"/>
    </location>
</feature>
<dbReference type="InterPro" id="IPR018827">
    <property type="entry name" value="YTP1_C"/>
</dbReference>
<keyword evidence="6" id="KW-1185">Reference proteome</keyword>
<comment type="caution">
    <text evidence="5">The sequence shown here is derived from an EMBL/GenBank/DDBJ whole genome shotgun (WGS) entry which is preliminary data.</text>
</comment>
<feature type="transmembrane region" description="Helical" evidence="1">
    <location>
        <begin position="186"/>
        <end position="209"/>
    </location>
</feature>
<dbReference type="AlphaFoldDB" id="A0AAV9VJL4"/>
<evidence type="ECO:0000313" key="5">
    <source>
        <dbReference type="EMBL" id="KAK6362160.1"/>
    </source>
</evidence>
<sequence>MGRIQSPVAFIAAIALIASIPLSHAHDHKGDERIQDGDHISREPIDAILWLHILLMTLSFGILYPLGMVMGLVRNRFHVPVQVTATCIGIVGWFLGHGHDGRQFEDGNIHSVYAPFLGLGVLCQVGMGIYLKLHLERGWHGRVRRIVVRVHGIVGITMPIATWLQMVFGGITALGFCHTHHLGQCLAHFIMGGSFIAYAIVMTLMTLVGQAWLRRQGRAPEFWDSLIIAVWGFVNTFTEHRWGQPWSHGDYQHTSMGIVWWCAGLLGLWLSRGRNGEARRNLIPGIVIFLTGWAMSSHVQHLEFSTKVHAVFGYTLMAAGISRIIEIAFVLRDRTSRPNGEPSTFQHLPPYLLIASGFLFMGANEEQLQLLYDSGVDHVSYLLVLYSLAFLLYLFVQILIYVYSSNTVEKQATGSIGIRSRNAGRRRPELPPIETGRDAEEFELEGLMSDDEERLESALTRVGEATPPMKEGRS</sequence>
<protein>
    <submittedName>
        <fullName evidence="5">Uncharacterized protein</fullName>
    </submittedName>
</protein>
<dbReference type="Proteomes" id="UP001373714">
    <property type="component" value="Unassembled WGS sequence"/>
</dbReference>
<feature type="transmembrane region" description="Helical" evidence="1">
    <location>
        <begin position="221"/>
        <end position="238"/>
    </location>
</feature>
<feature type="transmembrane region" description="Helical" evidence="1">
    <location>
        <begin position="311"/>
        <end position="331"/>
    </location>
</feature>
<feature type="transmembrane region" description="Helical" evidence="1">
    <location>
        <begin position="250"/>
        <end position="270"/>
    </location>
</feature>
<dbReference type="InterPro" id="IPR018825">
    <property type="entry name" value="DUF2427"/>
</dbReference>
<feature type="transmembrane region" description="Helical" evidence="1">
    <location>
        <begin position="152"/>
        <end position="174"/>
    </location>
</feature>
<reference evidence="5 6" key="1">
    <citation type="submission" date="2019-10" db="EMBL/GenBank/DDBJ databases">
        <authorList>
            <person name="Palmer J.M."/>
        </authorList>
    </citation>
    <scope>NUCLEOTIDE SEQUENCE [LARGE SCALE GENOMIC DNA]</scope>
    <source>
        <strain evidence="5 6">TWF730</strain>
    </source>
</reference>
<feature type="transmembrane region" description="Helical" evidence="1">
    <location>
        <begin position="112"/>
        <end position="131"/>
    </location>
</feature>
<feature type="chain" id="PRO_5043317451" evidence="2">
    <location>
        <begin position="26"/>
        <end position="474"/>
    </location>
</feature>
<feature type="domain" description="DUF2427" evidence="3">
    <location>
        <begin position="35"/>
        <end position="134"/>
    </location>
</feature>
<feature type="domain" description="Protein YTP1-like C-terminal" evidence="4">
    <location>
        <begin position="162"/>
        <end position="403"/>
    </location>
</feature>
<feature type="transmembrane region" description="Helical" evidence="1">
    <location>
        <begin position="49"/>
        <end position="67"/>
    </location>
</feature>
<evidence type="ECO:0000256" key="1">
    <source>
        <dbReference type="SAM" id="Phobius"/>
    </source>
</evidence>
<feature type="transmembrane region" description="Helical" evidence="1">
    <location>
        <begin position="383"/>
        <end position="403"/>
    </location>
</feature>
<keyword evidence="1" id="KW-1133">Transmembrane helix</keyword>
<dbReference type="CDD" id="cd08760">
    <property type="entry name" value="Cyt_b561_FRRS1_like"/>
    <property type="match status" value="1"/>
</dbReference>
<dbReference type="PANTHER" id="PTHR31685">
    <property type="entry name" value="INTEGRAL MEMBRANE PROTEIN (AFU_ORTHOLOGUE AFUA_6G12730)-RELATED"/>
    <property type="match status" value="1"/>
</dbReference>
<gene>
    <name evidence="5" type="ORF">TWF730_005857</name>
</gene>
<organism evidence="5 6">
    <name type="scientific">Orbilia blumenaviensis</name>
    <dbReference type="NCBI Taxonomy" id="1796055"/>
    <lineage>
        <taxon>Eukaryota</taxon>
        <taxon>Fungi</taxon>
        <taxon>Dikarya</taxon>
        <taxon>Ascomycota</taxon>
        <taxon>Pezizomycotina</taxon>
        <taxon>Orbiliomycetes</taxon>
        <taxon>Orbiliales</taxon>
        <taxon>Orbiliaceae</taxon>
        <taxon>Orbilia</taxon>
    </lineage>
</organism>
<keyword evidence="2" id="KW-0732">Signal</keyword>
<accession>A0AAV9VJL4</accession>
<evidence type="ECO:0000259" key="3">
    <source>
        <dbReference type="Pfam" id="PF10348"/>
    </source>
</evidence>
<proteinExistence type="predicted"/>
<dbReference type="Pfam" id="PF10355">
    <property type="entry name" value="Ytp1"/>
    <property type="match status" value="1"/>
</dbReference>
<dbReference type="Gene3D" id="1.20.120.1770">
    <property type="match status" value="1"/>
</dbReference>
<dbReference type="PANTHER" id="PTHR31685:SF2">
    <property type="entry name" value="PROTEIN YTP1"/>
    <property type="match status" value="1"/>
</dbReference>
<evidence type="ECO:0000256" key="2">
    <source>
        <dbReference type="SAM" id="SignalP"/>
    </source>
</evidence>